<evidence type="ECO:0000313" key="2">
    <source>
        <dbReference type="EMBL" id="PZQ16288.1"/>
    </source>
</evidence>
<dbReference type="Proteomes" id="UP000249046">
    <property type="component" value="Unassembled WGS sequence"/>
</dbReference>
<evidence type="ECO:0000256" key="1">
    <source>
        <dbReference type="SAM" id="SignalP"/>
    </source>
</evidence>
<organism evidence="2 3">
    <name type="scientific">Rhodanobacter denitrificans</name>
    <dbReference type="NCBI Taxonomy" id="666685"/>
    <lineage>
        <taxon>Bacteria</taxon>
        <taxon>Pseudomonadati</taxon>
        <taxon>Pseudomonadota</taxon>
        <taxon>Gammaproteobacteria</taxon>
        <taxon>Lysobacterales</taxon>
        <taxon>Rhodanobacteraceae</taxon>
        <taxon>Rhodanobacter</taxon>
    </lineage>
</organism>
<sequence>MKRWAGVALAILGLAGPLHAGTADRLFGDGFDPPGDRPTGRADAARFLAQASFGGTPAQVDALMVSGFNAWFGAQFAQAPGYVLPYMRQAAGTADPLQPLPFHLYRQAWFVRVLSAPDDLRQRVAFALSEIFVVSERGAGLGNDGLALGAYHDILLRNAFGTYRQLLEDVTLSPAMGRYLSMYRSRKPDPANNIQADENFAREVMQLFSIGLIRLNPDGSPLLIGGQTVPTYDVAVVRALARVFTGWACHCAVGQNCPPDPFVQENFTCSTEHAMVPYEVYHDRDEKRLFDGLVLPAGRDARVELGAALDALANHPNVGPFIARQLIQRLVTSNPSPAYVGRVAAVFADDGHGVRGHLGAVVRAILLDVEARQGHRLAPQTFGKLREPLLRLSQMWRAFDVMWEDDALMLDDLDIHLRYNQSPLFSPSVFNFFSPAHAPPGPLAQAGLVAPEMQIITANFAIAVTNDLGGRIFWAYRGGPMDAFDDRARLIQLERWEQLIAPPPGGTQAPAGALEQLVGRFDELLLGGTMSAPLRERILARLRAIPAADPLKRVQNAIYLIAIAPEFAVQR</sequence>
<dbReference type="AlphaFoldDB" id="A0A2W5KLI3"/>
<feature type="chain" id="PRO_5016068207" description="DUF1800 domain-containing protein" evidence="1">
    <location>
        <begin position="21"/>
        <end position="571"/>
    </location>
</feature>
<comment type="caution">
    <text evidence="2">The sequence shown here is derived from an EMBL/GenBank/DDBJ whole genome shotgun (WGS) entry which is preliminary data.</text>
</comment>
<evidence type="ECO:0008006" key="4">
    <source>
        <dbReference type="Google" id="ProtNLM"/>
    </source>
</evidence>
<dbReference type="InterPro" id="IPR014917">
    <property type="entry name" value="DUF1800"/>
</dbReference>
<proteinExistence type="predicted"/>
<dbReference type="Pfam" id="PF08811">
    <property type="entry name" value="DUF1800"/>
    <property type="match status" value="1"/>
</dbReference>
<evidence type="ECO:0000313" key="3">
    <source>
        <dbReference type="Proteomes" id="UP000249046"/>
    </source>
</evidence>
<dbReference type="EMBL" id="QFPO01000005">
    <property type="protein sequence ID" value="PZQ16288.1"/>
    <property type="molecule type" value="Genomic_DNA"/>
</dbReference>
<feature type="signal peptide" evidence="1">
    <location>
        <begin position="1"/>
        <end position="20"/>
    </location>
</feature>
<keyword evidence="1" id="KW-0732">Signal</keyword>
<name>A0A2W5KLI3_9GAMM</name>
<accession>A0A2W5KLI3</accession>
<gene>
    <name evidence="2" type="ORF">DI564_06525</name>
</gene>
<dbReference type="PANTHER" id="PTHR43737:SF1">
    <property type="entry name" value="DUF1501 DOMAIN-CONTAINING PROTEIN"/>
    <property type="match status" value="1"/>
</dbReference>
<protein>
    <recommendedName>
        <fullName evidence="4">DUF1800 domain-containing protein</fullName>
    </recommendedName>
</protein>
<dbReference type="PANTHER" id="PTHR43737">
    <property type="entry name" value="BLL7424 PROTEIN"/>
    <property type="match status" value="1"/>
</dbReference>
<reference evidence="2 3" key="1">
    <citation type="submission" date="2017-08" db="EMBL/GenBank/DDBJ databases">
        <title>Infants hospitalized years apart are colonized by the same room-sourced microbial strains.</title>
        <authorList>
            <person name="Brooks B."/>
            <person name="Olm M.R."/>
            <person name="Firek B.A."/>
            <person name="Baker R."/>
            <person name="Thomas B.C."/>
            <person name="Morowitz M.J."/>
            <person name="Banfield J.F."/>
        </authorList>
    </citation>
    <scope>NUCLEOTIDE SEQUENCE [LARGE SCALE GENOMIC DNA]</scope>
    <source>
        <strain evidence="2">S2_005_003_R2_42</strain>
    </source>
</reference>